<keyword evidence="1" id="KW-0472">Membrane</keyword>
<dbReference type="EMBL" id="KZ825926">
    <property type="protein sequence ID" value="PYH92094.1"/>
    <property type="molecule type" value="Genomic_DNA"/>
</dbReference>
<protein>
    <submittedName>
        <fullName evidence="5">Alpha-L-fucosidase 2</fullName>
    </submittedName>
</protein>
<reference evidence="5 6" key="1">
    <citation type="submission" date="2018-02" db="EMBL/GenBank/DDBJ databases">
        <title>The genomes of Aspergillus section Nigri reveals drivers in fungal speciation.</title>
        <authorList>
            <consortium name="DOE Joint Genome Institute"/>
            <person name="Vesth T.C."/>
            <person name="Nybo J."/>
            <person name="Theobald S."/>
            <person name="Brandl J."/>
            <person name="Frisvad J.C."/>
            <person name="Nielsen K.F."/>
            <person name="Lyhne E.K."/>
            <person name="Kogle M.E."/>
            <person name="Kuo A."/>
            <person name="Riley R."/>
            <person name="Clum A."/>
            <person name="Nolan M."/>
            <person name="Lipzen A."/>
            <person name="Salamov A."/>
            <person name="Henrissat B."/>
            <person name="Wiebenga A."/>
            <person name="De vries R.P."/>
            <person name="Grigoriev I.V."/>
            <person name="Mortensen U.H."/>
            <person name="Andersen M.R."/>
            <person name="Baker S.E."/>
        </authorList>
    </citation>
    <scope>NUCLEOTIDE SEQUENCE [LARGE SCALE GENOMIC DNA]</scope>
    <source>
        <strain evidence="5 6">CBS 707.79</strain>
    </source>
</reference>
<dbReference type="InterPro" id="IPR016518">
    <property type="entry name" value="Alpha-L-fucosidase"/>
</dbReference>
<dbReference type="Pfam" id="PF21307">
    <property type="entry name" value="Glyco_hydro_95_C"/>
    <property type="match status" value="1"/>
</dbReference>
<dbReference type="OrthoDB" id="2848340at2759"/>
<dbReference type="Pfam" id="PF14498">
    <property type="entry name" value="Glyco_hyd_65N_2"/>
    <property type="match status" value="1"/>
</dbReference>
<evidence type="ECO:0000259" key="2">
    <source>
        <dbReference type="Pfam" id="PF14498"/>
    </source>
</evidence>
<organism evidence="5 6">
    <name type="scientific">Aspergillus ellipticus CBS 707.79</name>
    <dbReference type="NCBI Taxonomy" id="1448320"/>
    <lineage>
        <taxon>Eukaryota</taxon>
        <taxon>Fungi</taxon>
        <taxon>Dikarya</taxon>
        <taxon>Ascomycota</taxon>
        <taxon>Pezizomycotina</taxon>
        <taxon>Eurotiomycetes</taxon>
        <taxon>Eurotiomycetidae</taxon>
        <taxon>Eurotiales</taxon>
        <taxon>Aspergillaceae</taxon>
        <taxon>Aspergillus</taxon>
        <taxon>Aspergillus subgen. Circumdati</taxon>
    </lineage>
</organism>
<dbReference type="InterPro" id="IPR027414">
    <property type="entry name" value="GH95_N_dom"/>
</dbReference>
<feature type="transmembrane region" description="Helical" evidence="1">
    <location>
        <begin position="58"/>
        <end position="79"/>
    </location>
</feature>
<evidence type="ECO:0000313" key="6">
    <source>
        <dbReference type="Proteomes" id="UP000247810"/>
    </source>
</evidence>
<evidence type="ECO:0000259" key="3">
    <source>
        <dbReference type="Pfam" id="PF21307"/>
    </source>
</evidence>
<dbReference type="InterPro" id="IPR008928">
    <property type="entry name" value="6-hairpin_glycosidase_sf"/>
</dbReference>
<dbReference type="VEuPathDB" id="FungiDB:BO71DRAFT_485735"/>
<dbReference type="PANTHER" id="PTHR31084:SF0">
    <property type="entry name" value="ALPHA-L-FUCOSIDASE 2"/>
    <property type="match status" value="1"/>
</dbReference>
<proteinExistence type="predicted"/>
<dbReference type="InterPro" id="IPR049053">
    <property type="entry name" value="AFCA-like_C"/>
</dbReference>
<evidence type="ECO:0000256" key="1">
    <source>
        <dbReference type="SAM" id="Phobius"/>
    </source>
</evidence>
<gene>
    <name evidence="5" type="ORF">BO71DRAFT_485735</name>
</gene>
<keyword evidence="6" id="KW-1185">Reference proteome</keyword>
<dbReference type="SUPFAM" id="SSF48208">
    <property type="entry name" value="Six-hairpin glycosidases"/>
    <property type="match status" value="1"/>
</dbReference>
<feature type="domain" description="Glycosyl hydrolase family 95 N-terminal" evidence="2">
    <location>
        <begin position="89"/>
        <end position="323"/>
    </location>
</feature>
<dbReference type="Gene3D" id="1.50.10.10">
    <property type="match status" value="1"/>
</dbReference>
<sequence length="856" mass="93328">MTNYFKCFITPIPGVSQPDNDPSGVGIDHPHEWDLSALLIEILPSTHSIRSSWELRRAMPLLTPLLLLLPFLFLISPALTTFSSTTVSWYTTPANNFTTTLPLGNGRLGISVWGTATENITLNEDSIWSGPFQQRTNPASYGALWPVRFLLANGSISEAGDLTLDDMVGIPDEPQSYSALGALKVGLGHAEDGIGGYMRWLDLETGVSGVEYTYRGVGYKREYVASYPDGVVAMRFSSNSSRGLDVVASLERDLWVVENTASVVEDGGRLLLRANASAGADPIQFTAGVRVVSDGHLATNGSAVLVRGASTVDLFFDTETSYRYATQQQWEAELNTKLDAAVTAGYPTIKSNAIADYSSLFNRVSLDLGSSSAGTLPTDVRLVNYRTSPNDPELATLMFNFGRYSLITSSRASSSSSALPANLQGLWNEDYDPAWGGRFTIDINLEMNYWPAEVTNLADDTFPPFIDLLDRVQPHGVSVAEEMYHCTNGGYVLHHNTDLWGDAAPVDNGSTWTMWPMGGAWLSANLMEHYRFTQDRTVLRTRIWPLLQSAARFYTCYLFPFNGHYSTGPSLSPEAAFIVPADMTTAGTEAGIDIAPTMDSSLLHELFQSVLTTCAILSLNTSTDCTTAAHYLAHLPPPQIGPAGRILEWRLNYEEADPGHRHMSPIFGLFPGSQFAPLVNSTLATAAKAFLDWRIAHGSGSTGWSRTWTMNLYARLFDGDQVWNHTQIYLQRFPSPNLWNTDSGPATVFQIDGNFGFVSGIAEMLLQSYSVVHLLPAVPGAVPRGAVRGLVARGNFVVDVQWEGGVLGQASITARSGGWLEVRVQDGREFVVDGERYTGGFETEVGGVYTVALVDS</sequence>
<dbReference type="PANTHER" id="PTHR31084">
    <property type="entry name" value="ALPHA-L-FUCOSIDASE 2"/>
    <property type="match status" value="1"/>
</dbReference>
<dbReference type="GO" id="GO:0004560">
    <property type="term" value="F:alpha-L-fucosidase activity"/>
    <property type="evidence" value="ECO:0007669"/>
    <property type="project" value="InterPro"/>
</dbReference>
<dbReference type="AlphaFoldDB" id="A0A319D497"/>
<dbReference type="PIRSF" id="PIRSF007663">
    <property type="entry name" value="UCP007663"/>
    <property type="match status" value="1"/>
</dbReference>
<dbReference type="InterPro" id="IPR054363">
    <property type="entry name" value="GH95_cat"/>
</dbReference>
<dbReference type="Proteomes" id="UP000247810">
    <property type="component" value="Unassembled WGS sequence"/>
</dbReference>
<dbReference type="GO" id="GO:0005975">
    <property type="term" value="P:carbohydrate metabolic process"/>
    <property type="evidence" value="ECO:0007669"/>
    <property type="project" value="InterPro"/>
</dbReference>
<evidence type="ECO:0000259" key="4">
    <source>
        <dbReference type="Pfam" id="PF22124"/>
    </source>
</evidence>
<name>A0A319D497_9EURO</name>
<accession>A0A319D497</accession>
<keyword evidence="1" id="KW-1133">Transmembrane helix</keyword>
<dbReference type="InterPro" id="IPR012341">
    <property type="entry name" value="6hp_glycosidase-like_sf"/>
</dbReference>
<feature type="domain" description="Glycosyl hydrolase family 95 catalytic" evidence="4">
    <location>
        <begin position="346"/>
        <end position="765"/>
    </location>
</feature>
<evidence type="ECO:0000313" key="5">
    <source>
        <dbReference type="EMBL" id="PYH92094.1"/>
    </source>
</evidence>
<keyword evidence="1" id="KW-0812">Transmembrane</keyword>
<dbReference type="Pfam" id="PF22124">
    <property type="entry name" value="Glyco_hydro_95_cat"/>
    <property type="match status" value="1"/>
</dbReference>
<feature type="domain" description="Alpha fucosidase A-like C-terminal" evidence="3">
    <location>
        <begin position="770"/>
        <end position="832"/>
    </location>
</feature>